<keyword evidence="3" id="KW-0597">Phosphoprotein</keyword>
<dbReference type="InterPro" id="IPR003594">
    <property type="entry name" value="HATPase_dom"/>
</dbReference>
<dbReference type="GO" id="GO:0006355">
    <property type="term" value="P:regulation of DNA-templated transcription"/>
    <property type="evidence" value="ECO:0007669"/>
    <property type="project" value="InterPro"/>
</dbReference>
<feature type="domain" description="PAS" evidence="7">
    <location>
        <begin position="794"/>
        <end position="875"/>
    </location>
</feature>
<dbReference type="SMART" id="SM00091">
    <property type="entry name" value="PAS"/>
    <property type="match status" value="6"/>
</dbReference>
<dbReference type="Pfam" id="PF00989">
    <property type="entry name" value="PAS"/>
    <property type="match status" value="1"/>
</dbReference>
<dbReference type="PROSITE" id="PS50109">
    <property type="entry name" value="HIS_KIN"/>
    <property type="match status" value="1"/>
</dbReference>
<evidence type="ECO:0000259" key="8">
    <source>
        <dbReference type="PROSITE" id="PS50113"/>
    </source>
</evidence>
<comment type="catalytic activity">
    <reaction evidence="1">
        <text>ATP + protein L-histidine = ADP + protein N-phospho-L-histidine.</text>
        <dbReference type="EC" id="2.7.13.3"/>
    </reaction>
</comment>
<keyword evidence="5" id="KW-0418">Kinase</keyword>
<accession>A0A2N3HJF2</accession>
<evidence type="ECO:0000259" key="6">
    <source>
        <dbReference type="PROSITE" id="PS50109"/>
    </source>
</evidence>
<evidence type="ECO:0000313" key="10">
    <source>
        <dbReference type="Proteomes" id="UP000233435"/>
    </source>
</evidence>
<evidence type="ECO:0000259" key="7">
    <source>
        <dbReference type="PROSITE" id="PS50112"/>
    </source>
</evidence>
<dbReference type="AlphaFoldDB" id="A0A2N3HJF2"/>
<dbReference type="Gene3D" id="3.30.565.10">
    <property type="entry name" value="Histidine kinase-like ATPase, C-terminal domain"/>
    <property type="match status" value="1"/>
</dbReference>
<dbReference type="InterPro" id="IPR013767">
    <property type="entry name" value="PAS_fold"/>
</dbReference>
<dbReference type="InterPro" id="IPR005467">
    <property type="entry name" value="His_kinase_dom"/>
</dbReference>
<dbReference type="RefSeq" id="WP_106659810.1">
    <property type="nucleotide sequence ID" value="NZ_PJEO01000036.1"/>
</dbReference>
<dbReference type="EMBL" id="PJEO01000036">
    <property type="protein sequence ID" value="PKQ45002.1"/>
    <property type="molecule type" value="Genomic_DNA"/>
</dbReference>
<dbReference type="CDD" id="cd00082">
    <property type="entry name" value="HisKA"/>
    <property type="match status" value="1"/>
</dbReference>
<proteinExistence type="predicted"/>
<dbReference type="Gene3D" id="1.10.287.130">
    <property type="match status" value="1"/>
</dbReference>
<evidence type="ECO:0000256" key="5">
    <source>
        <dbReference type="ARBA" id="ARBA00022777"/>
    </source>
</evidence>
<dbReference type="SUPFAM" id="SSF47384">
    <property type="entry name" value="Homodimeric domain of signal transducing histidine kinase"/>
    <property type="match status" value="1"/>
</dbReference>
<dbReference type="InterPro" id="IPR000014">
    <property type="entry name" value="PAS"/>
</dbReference>
<protein>
    <recommendedName>
        <fullName evidence="2">histidine kinase</fullName>
        <ecNumber evidence="2">2.7.13.3</ecNumber>
    </recommendedName>
</protein>
<dbReference type="SUPFAM" id="SSF55785">
    <property type="entry name" value="PYP-like sensor domain (PAS domain)"/>
    <property type="match status" value="7"/>
</dbReference>
<feature type="domain" description="PAC" evidence="8">
    <location>
        <begin position="490"/>
        <end position="538"/>
    </location>
</feature>
<evidence type="ECO:0000256" key="4">
    <source>
        <dbReference type="ARBA" id="ARBA00022679"/>
    </source>
</evidence>
<dbReference type="InterPro" id="IPR000700">
    <property type="entry name" value="PAS-assoc_C"/>
</dbReference>
<dbReference type="EC" id="2.7.13.3" evidence="2"/>
<dbReference type="InterPro" id="IPR036890">
    <property type="entry name" value="HATPase_C_sf"/>
</dbReference>
<dbReference type="SUPFAM" id="SSF55874">
    <property type="entry name" value="ATPase domain of HSP90 chaperone/DNA topoisomerase II/histidine kinase"/>
    <property type="match status" value="1"/>
</dbReference>
<keyword evidence="10" id="KW-1185">Reference proteome</keyword>
<dbReference type="Pfam" id="PF13426">
    <property type="entry name" value="PAS_9"/>
    <property type="match status" value="1"/>
</dbReference>
<feature type="domain" description="PAS" evidence="7">
    <location>
        <begin position="417"/>
        <end position="487"/>
    </location>
</feature>
<dbReference type="SMART" id="SM00388">
    <property type="entry name" value="HisKA"/>
    <property type="match status" value="1"/>
</dbReference>
<dbReference type="Pfam" id="PF02518">
    <property type="entry name" value="HATPase_c"/>
    <property type="match status" value="1"/>
</dbReference>
<name>A0A2N3HJF2_9FLAO</name>
<dbReference type="InterPro" id="IPR003661">
    <property type="entry name" value="HisK_dim/P_dom"/>
</dbReference>
<dbReference type="PROSITE" id="PS50113">
    <property type="entry name" value="PAC"/>
    <property type="match status" value="4"/>
</dbReference>
<dbReference type="NCBIfam" id="TIGR00229">
    <property type="entry name" value="sensory_box"/>
    <property type="match status" value="5"/>
</dbReference>
<feature type="domain" description="PAC" evidence="8">
    <location>
        <begin position="745"/>
        <end position="797"/>
    </location>
</feature>
<reference evidence="9 10" key="1">
    <citation type="submission" date="2017-12" db="EMBL/GenBank/DDBJ databases">
        <title>Confluentibacter flavum sp. nov., isolated from the saline lake.</title>
        <authorList>
            <person name="Yu L."/>
        </authorList>
    </citation>
    <scope>NUCLEOTIDE SEQUENCE [LARGE SCALE GENOMIC DNA]</scope>
    <source>
        <strain evidence="9 10">3B</strain>
    </source>
</reference>
<dbReference type="InterPro" id="IPR013656">
    <property type="entry name" value="PAS_4"/>
</dbReference>
<organism evidence="9 10">
    <name type="scientific">Confluentibacter flavum</name>
    <dbReference type="NCBI Taxonomy" id="1909700"/>
    <lineage>
        <taxon>Bacteria</taxon>
        <taxon>Pseudomonadati</taxon>
        <taxon>Bacteroidota</taxon>
        <taxon>Flavobacteriia</taxon>
        <taxon>Flavobacteriales</taxon>
        <taxon>Flavobacteriaceae</taxon>
        <taxon>Confluentibacter</taxon>
    </lineage>
</organism>
<dbReference type="SMART" id="SM00086">
    <property type="entry name" value="PAC"/>
    <property type="match status" value="5"/>
</dbReference>
<dbReference type="SMART" id="SM00387">
    <property type="entry name" value="HATPase_c"/>
    <property type="match status" value="1"/>
</dbReference>
<dbReference type="InterPro" id="IPR036097">
    <property type="entry name" value="HisK_dim/P_sf"/>
</dbReference>
<dbReference type="InterPro" id="IPR035965">
    <property type="entry name" value="PAS-like_dom_sf"/>
</dbReference>
<dbReference type="PROSITE" id="PS50112">
    <property type="entry name" value="PAS"/>
    <property type="match status" value="3"/>
</dbReference>
<dbReference type="PRINTS" id="PR00344">
    <property type="entry name" value="BCTRLSENSOR"/>
</dbReference>
<dbReference type="GO" id="GO:0000155">
    <property type="term" value="F:phosphorelay sensor kinase activity"/>
    <property type="evidence" value="ECO:0007669"/>
    <property type="project" value="InterPro"/>
</dbReference>
<feature type="domain" description="PAC" evidence="8">
    <location>
        <begin position="866"/>
        <end position="916"/>
    </location>
</feature>
<dbReference type="Proteomes" id="UP000233435">
    <property type="component" value="Unassembled WGS sequence"/>
</dbReference>
<dbReference type="Pfam" id="PF08447">
    <property type="entry name" value="PAS_3"/>
    <property type="match status" value="2"/>
</dbReference>
<evidence type="ECO:0000313" key="9">
    <source>
        <dbReference type="EMBL" id="PKQ45002.1"/>
    </source>
</evidence>
<keyword evidence="4" id="KW-0808">Transferase</keyword>
<dbReference type="CDD" id="cd00075">
    <property type="entry name" value="HATPase"/>
    <property type="match status" value="1"/>
</dbReference>
<dbReference type="InterPro" id="IPR013655">
    <property type="entry name" value="PAS_fold_3"/>
</dbReference>
<dbReference type="InterPro" id="IPR001610">
    <property type="entry name" value="PAC"/>
</dbReference>
<dbReference type="CDD" id="cd00130">
    <property type="entry name" value="PAS"/>
    <property type="match status" value="3"/>
</dbReference>
<dbReference type="Pfam" id="PF08448">
    <property type="entry name" value="PAS_4"/>
    <property type="match status" value="1"/>
</dbReference>
<evidence type="ECO:0000256" key="2">
    <source>
        <dbReference type="ARBA" id="ARBA00012438"/>
    </source>
</evidence>
<sequence length="1152" mass="131994">MAKLVIANNGLALQHKNMEELLVNNEKRFRALIENSIEMKILSDEDGVILYGSPSIIKILGYSDKEFLSMPEQTFMHPDDIAGYINTRNKVLRIKNNSGYFQIRLLHKNGYMVWCEGTVTNLLDEPGVHAIVSNFRDISDKKKTEQQKEFDSNNLYALINNTKDLLWSVDKDFNLITSNERFDEVMKLRSGNTITKGINVLNVTLNPQQRKRYKKRYERAFTGEIFTDVEYTNATIEIWSETSFYPILKGEEVIGTACHSRDITDRKRAERLLRKSEAFNLGVLNSLTAHIAVIDKYGNIVAINEAWELFAKENGETDMQHTGVGSNYFKVCKKSADDGNEVASDVLKGIMDVQQGKQNDFYVEYPCHSPNEQRWFGMSAKKFEGDEGMVVVAHISITERILAKNKLIVTSNELQVALSDITKIMDSSLDVICAVDAKGNFLKVSAASEAVWGYKPEELIGKPFINFVYHEDSEKTQLTAAKVMTGNNLNHFENRYIRKDGSLVPIEWTARWDKKGQVRYGIARDVTEKKRLEKAFEIERQQFFDLFSEAPSSMGVLSGSGHRFEMANPPYLKLIGKKDIIGKFVKDVLPEVEEQGFIEMLDKVYQTGKPFSANEMLVKLDIDNNEKPVDRYLNFLFRPHKASDGKTDGILFFAVDVSEQVLSRKKIERSESRLKEAHKIAQIGDWQIDLTTNKHSWSDEFYRIFGTTRDEIEPSEDAFFSFIPSDEMAYVHSKVAKAFVDLEPSFLEFIFIRGDGVERNAYSEWKFEFDENNKPILLSGILQDITERKKVKKDMELTQFVFDHASDAIFWMSSDAQIVKVNEAACHSLGYSHQELLSLSVPDIDPDFNMYVWSVFFPELREKHSISIETTQQKKDGSLLPVEIRANYIKFGDKEFSCAFVRDITERKIVEQNLEQQYKELQKTNTELDRFVYSTSHDLRAPLASLLGLIEMTTDGIDPENELQIEYLEMMKQSVLKLDNFIEDILNYSRNARTELEKDDIVFEDMVQEAFVKHEFMEEIDGFKLKANIKQTAEFSSDKRRINVIINNLISNAIKYKDVAKEKPFVDISILSDKKSATIIIEDNGIGIAEKDKTRIFDMFYRASVQSTGSGLGLYIVKETINKLDATIIVESEISVGSKFTVTITNLHNYES</sequence>
<evidence type="ECO:0000256" key="1">
    <source>
        <dbReference type="ARBA" id="ARBA00000085"/>
    </source>
</evidence>
<dbReference type="Pfam" id="PF00512">
    <property type="entry name" value="HisKA"/>
    <property type="match status" value="1"/>
</dbReference>
<feature type="domain" description="PAS" evidence="7">
    <location>
        <begin position="25"/>
        <end position="95"/>
    </location>
</feature>
<dbReference type="InterPro" id="IPR052162">
    <property type="entry name" value="Sensor_kinase/Photoreceptor"/>
</dbReference>
<dbReference type="Gene3D" id="3.30.450.20">
    <property type="entry name" value="PAS domain"/>
    <property type="match status" value="7"/>
</dbReference>
<comment type="caution">
    <text evidence="9">The sequence shown here is derived from an EMBL/GenBank/DDBJ whole genome shotgun (WGS) entry which is preliminary data.</text>
</comment>
<dbReference type="PANTHER" id="PTHR43304:SF1">
    <property type="entry name" value="PAC DOMAIN-CONTAINING PROTEIN"/>
    <property type="match status" value="1"/>
</dbReference>
<feature type="domain" description="Histidine kinase" evidence="6">
    <location>
        <begin position="934"/>
        <end position="1148"/>
    </location>
</feature>
<dbReference type="PANTHER" id="PTHR43304">
    <property type="entry name" value="PHYTOCHROME-LIKE PROTEIN CPH1"/>
    <property type="match status" value="1"/>
</dbReference>
<feature type="domain" description="PAC" evidence="8">
    <location>
        <begin position="99"/>
        <end position="150"/>
    </location>
</feature>
<dbReference type="InterPro" id="IPR004358">
    <property type="entry name" value="Sig_transdc_His_kin-like_C"/>
</dbReference>
<evidence type="ECO:0000256" key="3">
    <source>
        <dbReference type="ARBA" id="ARBA00022553"/>
    </source>
</evidence>
<gene>
    <name evidence="9" type="ORF">CSW08_10335</name>
</gene>